<gene>
    <name evidence="2" type="ORF">GCM10023215_36650</name>
</gene>
<accession>A0ABP8WW76</accession>
<comment type="caution">
    <text evidence="2">The sequence shown here is derived from an EMBL/GenBank/DDBJ whole genome shotgun (WGS) entry which is preliminary data.</text>
</comment>
<protein>
    <recommendedName>
        <fullName evidence="4">Transmembrane protein PGPGW</fullName>
    </recommendedName>
</protein>
<feature type="transmembrane region" description="Helical" evidence="1">
    <location>
        <begin position="38"/>
        <end position="56"/>
    </location>
</feature>
<name>A0ABP8WW76_9PSEU</name>
<reference evidence="3" key="1">
    <citation type="journal article" date="2019" name="Int. J. Syst. Evol. Microbiol.">
        <title>The Global Catalogue of Microorganisms (GCM) 10K type strain sequencing project: providing services to taxonomists for standard genome sequencing and annotation.</title>
        <authorList>
            <consortium name="The Broad Institute Genomics Platform"/>
            <consortium name="The Broad Institute Genome Sequencing Center for Infectious Disease"/>
            <person name="Wu L."/>
            <person name="Ma J."/>
        </authorList>
    </citation>
    <scope>NUCLEOTIDE SEQUENCE [LARGE SCALE GENOMIC DNA]</scope>
    <source>
        <strain evidence="3">JCM 18055</strain>
    </source>
</reference>
<proteinExistence type="predicted"/>
<evidence type="ECO:0000256" key="1">
    <source>
        <dbReference type="SAM" id="Phobius"/>
    </source>
</evidence>
<sequence length="110" mass="12548">MIRALRAVAGVLLLVLGTLLLVVALVFCVTVVLLPLGLLVGFLALRLWGYGFRLLLPRKADVQRGLRKEFHVREIRGAVDQAARALRRPRRRLRKQVRTRVRAARRRLGH</sequence>
<evidence type="ECO:0000313" key="2">
    <source>
        <dbReference type="EMBL" id="GAA4695524.1"/>
    </source>
</evidence>
<dbReference type="RefSeq" id="WP_345381794.1">
    <property type="nucleotide sequence ID" value="NZ_BAABIC010000012.1"/>
</dbReference>
<evidence type="ECO:0008006" key="4">
    <source>
        <dbReference type="Google" id="ProtNLM"/>
    </source>
</evidence>
<keyword evidence="1" id="KW-0812">Transmembrane</keyword>
<keyword evidence="1" id="KW-0472">Membrane</keyword>
<keyword evidence="3" id="KW-1185">Reference proteome</keyword>
<dbReference type="Proteomes" id="UP001500325">
    <property type="component" value="Unassembled WGS sequence"/>
</dbReference>
<evidence type="ECO:0000313" key="3">
    <source>
        <dbReference type="Proteomes" id="UP001500325"/>
    </source>
</evidence>
<dbReference type="EMBL" id="BAABIC010000012">
    <property type="protein sequence ID" value="GAA4695524.1"/>
    <property type="molecule type" value="Genomic_DNA"/>
</dbReference>
<organism evidence="2 3">
    <name type="scientific">Pseudonocardia yuanmonensis</name>
    <dbReference type="NCBI Taxonomy" id="1095914"/>
    <lineage>
        <taxon>Bacteria</taxon>
        <taxon>Bacillati</taxon>
        <taxon>Actinomycetota</taxon>
        <taxon>Actinomycetes</taxon>
        <taxon>Pseudonocardiales</taxon>
        <taxon>Pseudonocardiaceae</taxon>
        <taxon>Pseudonocardia</taxon>
    </lineage>
</organism>
<keyword evidence="1" id="KW-1133">Transmembrane helix</keyword>